<proteinExistence type="inferred from homology"/>
<feature type="region of interest" description="Disordered" evidence="2">
    <location>
        <begin position="183"/>
        <end position="210"/>
    </location>
</feature>
<dbReference type="EMBL" id="CP000667">
    <property type="protein sequence ID" value="ABP54515.1"/>
    <property type="molecule type" value="Genomic_DNA"/>
</dbReference>
<gene>
    <name evidence="3" type="ordered locus">Strop_2063</name>
</gene>
<dbReference type="Gene3D" id="3.30.420.40">
    <property type="match status" value="1"/>
</dbReference>
<keyword evidence="4" id="KW-1185">Reference proteome</keyword>
<dbReference type="STRING" id="369723.Strop_2063"/>
<dbReference type="Proteomes" id="UP000000235">
    <property type="component" value="Chromosome"/>
</dbReference>
<dbReference type="eggNOG" id="COG1940">
    <property type="taxonomic scope" value="Bacteria"/>
</dbReference>
<evidence type="ECO:0000313" key="4">
    <source>
        <dbReference type="Proteomes" id="UP000000235"/>
    </source>
</evidence>
<accession>A4X6L5</accession>
<evidence type="ECO:0000256" key="1">
    <source>
        <dbReference type="ARBA" id="ARBA00006479"/>
    </source>
</evidence>
<dbReference type="PANTHER" id="PTHR18964">
    <property type="entry name" value="ROK (REPRESSOR, ORF, KINASE) FAMILY"/>
    <property type="match status" value="1"/>
</dbReference>
<name>A4X6L5_SALTO</name>
<dbReference type="PANTHER" id="PTHR18964:SF149">
    <property type="entry name" value="BIFUNCTIONAL UDP-N-ACETYLGLUCOSAMINE 2-EPIMERASE_N-ACETYLMANNOSAMINE KINASE"/>
    <property type="match status" value="1"/>
</dbReference>
<comment type="similarity">
    <text evidence="1">Belongs to the ROK (NagC/XylR) family.</text>
</comment>
<dbReference type="InterPro" id="IPR008979">
    <property type="entry name" value="Galactose-bd-like_sf"/>
</dbReference>
<evidence type="ECO:0000313" key="3">
    <source>
        <dbReference type="EMBL" id="ABP54515.1"/>
    </source>
</evidence>
<dbReference type="KEGG" id="stp:Strop_2063"/>
<protein>
    <submittedName>
        <fullName evidence="3">ROK family protein</fullName>
    </submittedName>
</protein>
<dbReference type="PATRIC" id="fig|369723.5.peg.2116"/>
<dbReference type="SUPFAM" id="SSF53067">
    <property type="entry name" value="Actin-like ATPase domain"/>
    <property type="match status" value="1"/>
</dbReference>
<dbReference type="Gene3D" id="2.60.120.260">
    <property type="entry name" value="Galactose-binding domain-like"/>
    <property type="match status" value="1"/>
</dbReference>
<dbReference type="InterPro" id="IPR000600">
    <property type="entry name" value="ROK"/>
</dbReference>
<organism evidence="3 4">
    <name type="scientific">Salinispora tropica (strain ATCC BAA-916 / DSM 44818 / JCM 13857 / NBRC 105044 / CNB-440)</name>
    <dbReference type="NCBI Taxonomy" id="369723"/>
    <lineage>
        <taxon>Bacteria</taxon>
        <taxon>Bacillati</taxon>
        <taxon>Actinomycetota</taxon>
        <taxon>Actinomycetes</taxon>
        <taxon>Micromonosporales</taxon>
        <taxon>Micromonosporaceae</taxon>
        <taxon>Salinispora</taxon>
    </lineage>
</organism>
<evidence type="ECO:0000256" key="2">
    <source>
        <dbReference type="SAM" id="MobiDB-lite"/>
    </source>
</evidence>
<dbReference type="Pfam" id="PF22633">
    <property type="entry name" value="F5_F8_type_C_2"/>
    <property type="match status" value="1"/>
</dbReference>
<dbReference type="HOGENOM" id="CLU_1309390_0_0_11"/>
<reference evidence="4" key="1">
    <citation type="journal article" date="2007" name="Proc. Natl. Acad. Sci. U.S.A.">
        <title>Genome sequencing reveals complex secondary metabolome in the marine actinomycete Salinispora tropica.</title>
        <authorList>
            <person name="Udwary D.W."/>
            <person name="Zeigler L."/>
            <person name="Asolkar R.N."/>
            <person name="Singan V."/>
            <person name="Lapidus A."/>
            <person name="Fenical W."/>
            <person name="Jensen P.R."/>
            <person name="Moore B.S."/>
        </authorList>
    </citation>
    <scope>NUCLEOTIDE SEQUENCE [LARGE SCALE GENOMIC DNA]</scope>
    <source>
        <strain evidence="4">ATCC BAA-916 / DSM 44818 / CNB-440</strain>
    </source>
</reference>
<dbReference type="Pfam" id="PF00480">
    <property type="entry name" value="ROK"/>
    <property type="match status" value="1"/>
</dbReference>
<sequence>MTAELFDLSLRRADRVFRRLPTRVTSPGRDASTLGAAFVQLRAANPESDETLVGIGLGLPGIVGAADDGTNIIHAQSLGWEPTTLDEVVGSTDVSIFADNGAKTLAMAETWFGAAVGQSHSIIVLIGQSFGARGCLEAVDGDPGTRWTTGAAQAAGEWYRVDLGAGSWFNRVVIDVGPTTLGTSHAGSTWKPRTTVRAGRPLPPGTGRTR</sequence>
<dbReference type="InterPro" id="IPR043129">
    <property type="entry name" value="ATPase_NBD"/>
</dbReference>
<dbReference type="AlphaFoldDB" id="A4X6L5"/>
<dbReference type="SUPFAM" id="SSF49785">
    <property type="entry name" value="Galactose-binding domain-like"/>
    <property type="match status" value="1"/>
</dbReference>